<keyword evidence="2" id="KW-0472">Membrane</keyword>
<dbReference type="Gene3D" id="2.10.25.10">
    <property type="entry name" value="Laminin"/>
    <property type="match status" value="1"/>
</dbReference>
<dbReference type="AlphaFoldDB" id="A0A2T7NP90"/>
<feature type="disulfide bond" evidence="1">
    <location>
        <begin position="139"/>
        <end position="149"/>
    </location>
</feature>
<evidence type="ECO:0000259" key="3">
    <source>
        <dbReference type="PROSITE" id="PS50026"/>
    </source>
</evidence>
<keyword evidence="2" id="KW-0812">Transmembrane</keyword>
<accession>A0A2T7NP90</accession>
<feature type="transmembrane region" description="Helical" evidence="2">
    <location>
        <begin position="183"/>
        <end position="210"/>
    </location>
</feature>
<dbReference type="InterPro" id="IPR051830">
    <property type="entry name" value="NOTCH_homolog"/>
</dbReference>
<name>A0A2T7NP90_POMCA</name>
<organism evidence="5 6">
    <name type="scientific">Pomacea canaliculata</name>
    <name type="common">Golden apple snail</name>
    <dbReference type="NCBI Taxonomy" id="400727"/>
    <lineage>
        <taxon>Eukaryota</taxon>
        <taxon>Metazoa</taxon>
        <taxon>Spiralia</taxon>
        <taxon>Lophotrochozoa</taxon>
        <taxon>Mollusca</taxon>
        <taxon>Gastropoda</taxon>
        <taxon>Caenogastropoda</taxon>
        <taxon>Architaenioglossa</taxon>
        <taxon>Ampullarioidea</taxon>
        <taxon>Ampullariidae</taxon>
        <taxon>Pomacea</taxon>
    </lineage>
</organism>
<sequence length="492" mass="55538">MLVALHLSCGDVAGRTKRQAVDFVMNAPPLGANNSFDSSFGPWGCLAEAVCQGQPCQNGGTCLFNASNCTFTCQCADGSLSDTLCQNVSGPTSTGPVDEKDCYQNGQIVCRHGRCAGKPPFVYCDCDDGWTGEFCEKECSLRCDNGGRCNVDAETKGQYCNCIYPWRGKTCSDTPPPVKDATWSYWLSGGLVVAFVVITVMFVLLTVFMWRRRFVLIMKVVFYFLPYEDNDGKLFDAFVSYRSCPRTWSLSTECCTRALSRISSSSSACMKEIFYRGNNRQQYPLGSRKQPSDNTSSFPKLPAERMDKILTSDLSHRFEYQQAQQEMLKRKQKIIPIMFQDVSDHLDAMDKTLKTILQSVTYLDLPKAASDQQRLEKFWKRLQLSMPKKKDSSDSTAIKGQEKDNNVQLVSLRFIQAGWTMESDTCRGELEAIARAHERTLDDVLKEKRKGILIRGHTDSRYLNLRCLARRDPRAGDSLSCFWPHINTHRPE</sequence>
<feature type="domain" description="EGF-like" evidence="3">
    <location>
        <begin position="47"/>
        <end position="86"/>
    </location>
</feature>
<dbReference type="OrthoDB" id="1421090at2759"/>
<dbReference type="EMBL" id="PZQS01000010">
    <property type="protein sequence ID" value="PVD22989.1"/>
    <property type="molecule type" value="Genomic_DNA"/>
</dbReference>
<protein>
    <recommendedName>
        <fullName evidence="7">EGF-like domain-containing protein</fullName>
    </recommendedName>
</protein>
<keyword evidence="1" id="KW-0245">EGF-like domain</keyword>
<dbReference type="Gene3D" id="3.40.50.10140">
    <property type="entry name" value="Toll/interleukin-1 receptor homology (TIR) domain"/>
    <property type="match status" value="1"/>
</dbReference>
<evidence type="ECO:0008006" key="7">
    <source>
        <dbReference type="Google" id="ProtNLM"/>
    </source>
</evidence>
<keyword evidence="1" id="KW-1015">Disulfide bond</keyword>
<evidence type="ECO:0000256" key="1">
    <source>
        <dbReference type="PROSITE-ProRule" id="PRU00076"/>
    </source>
</evidence>
<feature type="domain" description="TIR" evidence="4">
    <location>
        <begin position="233"/>
        <end position="386"/>
    </location>
</feature>
<dbReference type="GO" id="GO:0007165">
    <property type="term" value="P:signal transduction"/>
    <property type="evidence" value="ECO:0007669"/>
    <property type="project" value="InterPro"/>
</dbReference>
<feature type="disulfide bond" evidence="1">
    <location>
        <begin position="56"/>
        <end position="73"/>
    </location>
</feature>
<comment type="caution">
    <text evidence="1">Lacks conserved residue(s) required for the propagation of feature annotation.</text>
</comment>
<evidence type="ECO:0000259" key="4">
    <source>
        <dbReference type="PROSITE" id="PS50104"/>
    </source>
</evidence>
<feature type="disulfide bond" evidence="1">
    <location>
        <begin position="143"/>
        <end position="160"/>
    </location>
</feature>
<evidence type="ECO:0000313" key="6">
    <source>
        <dbReference type="Proteomes" id="UP000245119"/>
    </source>
</evidence>
<dbReference type="PROSITE" id="PS00022">
    <property type="entry name" value="EGF_1"/>
    <property type="match status" value="1"/>
</dbReference>
<evidence type="ECO:0000313" key="5">
    <source>
        <dbReference type="EMBL" id="PVD22989.1"/>
    </source>
</evidence>
<keyword evidence="2" id="KW-1133">Transmembrane helix</keyword>
<dbReference type="InterPro" id="IPR000157">
    <property type="entry name" value="TIR_dom"/>
</dbReference>
<dbReference type="PROSITE" id="PS01186">
    <property type="entry name" value="EGF_2"/>
    <property type="match status" value="1"/>
</dbReference>
<keyword evidence="6" id="KW-1185">Reference proteome</keyword>
<dbReference type="InterPro" id="IPR000742">
    <property type="entry name" value="EGF"/>
</dbReference>
<feature type="domain" description="EGF-like" evidence="3">
    <location>
        <begin position="136"/>
        <end position="172"/>
    </location>
</feature>
<dbReference type="SUPFAM" id="SSF52200">
    <property type="entry name" value="Toll/Interleukin receptor TIR domain"/>
    <property type="match status" value="1"/>
</dbReference>
<feature type="disulfide bond" evidence="1">
    <location>
        <begin position="162"/>
        <end position="171"/>
    </location>
</feature>
<dbReference type="Proteomes" id="UP000245119">
    <property type="component" value="Linkage Group LG10"/>
</dbReference>
<dbReference type="PROSITE" id="PS50026">
    <property type="entry name" value="EGF_3"/>
    <property type="match status" value="2"/>
</dbReference>
<dbReference type="InterPro" id="IPR035897">
    <property type="entry name" value="Toll_tir_struct_dom_sf"/>
</dbReference>
<gene>
    <name evidence="5" type="ORF">C0Q70_16250</name>
</gene>
<dbReference type="PANTHER" id="PTHR24033">
    <property type="entry name" value="EGF-LIKE DOMAIN-CONTAINING PROTEIN"/>
    <property type="match status" value="1"/>
</dbReference>
<reference evidence="5 6" key="1">
    <citation type="submission" date="2018-04" db="EMBL/GenBank/DDBJ databases">
        <title>The genome of golden apple snail Pomacea canaliculata provides insight into stress tolerance and invasive adaptation.</title>
        <authorList>
            <person name="Liu C."/>
            <person name="Liu B."/>
            <person name="Ren Y."/>
            <person name="Zhang Y."/>
            <person name="Wang H."/>
            <person name="Li S."/>
            <person name="Jiang F."/>
            <person name="Yin L."/>
            <person name="Zhang G."/>
            <person name="Qian W."/>
            <person name="Fan W."/>
        </authorList>
    </citation>
    <scope>NUCLEOTIDE SEQUENCE [LARGE SCALE GENOMIC DNA]</scope>
    <source>
        <strain evidence="5">SZHN2017</strain>
        <tissue evidence="5">Muscle</tissue>
    </source>
</reference>
<dbReference type="PANTHER" id="PTHR24033:SF151">
    <property type="entry name" value="NOTCH 2"/>
    <property type="match status" value="1"/>
</dbReference>
<proteinExistence type="predicted"/>
<comment type="caution">
    <text evidence="5">The sequence shown here is derived from an EMBL/GenBank/DDBJ whole genome shotgun (WGS) entry which is preliminary data.</text>
</comment>
<dbReference type="PROSITE" id="PS50104">
    <property type="entry name" value="TIR"/>
    <property type="match status" value="1"/>
</dbReference>
<evidence type="ECO:0000256" key="2">
    <source>
        <dbReference type="SAM" id="Phobius"/>
    </source>
</evidence>
<dbReference type="SMART" id="SM00181">
    <property type="entry name" value="EGF"/>
    <property type="match status" value="3"/>
</dbReference>